<dbReference type="NCBIfam" id="TIGR02455">
    <property type="entry name" value="TreS_stutzeri"/>
    <property type="match status" value="1"/>
</dbReference>
<dbReference type="InterPro" id="IPR012665">
    <property type="entry name" value="Trehalose_synth"/>
</dbReference>
<feature type="region of interest" description="Disordered" evidence="1">
    <location>
        <begin position="1"/>
        <end position="59"/>
    </location>
</feature>
<dbReference type="GO" id="GO:0047471">
    <property type="term" value="F:maltose alpha-D-glucosyltransferase activity"/>
    <property type="evidence" value="ECO:0007669"/>
    <property type="project" value="UniProtKB-EC"/>
</dbReference>
<proteinExistence type="predicted"/>
<keyword evidence="2" id="KW-0413">Isomerase</keyword>
<accession>A0AAU7GGH2</accession>
<evidence type="ECO:0000313" key="2">
    <source>
        <dbReference type="EMBL" id="XBM49058.1"/>
    </source>
</evidence>
<gene>
    <name evidence="2" type="primary">treS</name>
    <name evidence="2" type="ORF">AAME72_04180</name>
</gene>
<name>A0AAU7GGH2_9MICO</name>
<dbReference type="EMBL" id="CP157390">
    <property type="protein sequence ID" value="XBM49058.1"/>
    <property type="molecule type" value="Genomic_DNA"/>
</dbReference>
<dbReference type="RefSeq" id="WP_348788978.1">
    <property type="nucleotide sequence ID" value="NZ_CP157390.1"/>
</dbReference>
<organism evidence="2">
    <name type="scientific">Leifsonia sp. NPDC080035</name>
    <dbReference type="NCBI Taxonomy" id="3143936"/>
    <lineage>
        <taxon>Bacteria</taxon>
        <taxon>Bacillati</taxon>
        <taxon>Actinomycetota</taxon>
        <taxon>Actinomycetes</taxon>
        <taxon>Micrococcales</taxon>
        <taxon>Microbacteriaceae</taxon>
        <taxon>Leifsonia</taxon>
    </lineage>
</organism>
<feature type="compositionally biased region" description="Acidic residues" evidence="1">
    <location>
        <begin position="15"/>
        <end position="24"/>
    </location>
</feature>
<dbReference type="AlphaFoldDB" id="A0AAU7GGH2"/>
<protein>
    <submittedName>
        <fullName evidence="2">Maltose alpha-D-glucosyltransferase</fullName>
        <ecNumber evidence="2">5.4.99.16</ecNumber>
    </submittedName>
</protein>
<evidence type="ECO:0000256" key="1">
    <source>
        <dbReference type="SAM" id="MobiDB-lite"/>
    </source>
</evidence>
<dbReference type="SUPFAM" id="SSF51445">
    <property type="entry name" value="(Trans)glycosidases"/>
    <property type="match status" value="1"/>
</dbReference>
<dbReference type="InterPro" id="IPR017853">
    <property type="entry name" value="GH"/>
</dbReference>
<sequence length="759" mass="83404">MDEPVGARETSADTTENESVEPEATEITYDEQLYPARPRRLRPRANLRSGSIRRNAADPRAANGLNPAYVQWLVRQSMLKDADVLSRQLSGSPSMWRNPYARPDARRAVSVSDVWFTAYPISLITRPDQSFLAALADPELWKVFQRIGITGVHTGPVKRAGGIRGWQETPSVDGHFDRIGTQIDPVFGDEQTFQRMTDVAEEHGGSLIDDIVPGHTGKGADFRLAEMAYKDYPGIYHMVEIPPDEWHLLPEVPEHRDSVNLDSATEAALAERGYIIGELQRVIFYAPGVKETNWSVTAPVVGVDGVTRRWVYLHYFKEGQPSVNWLDPTFSGMRLVIGDALHSLGDLGTSALRLDANGFLGVEKSAEGLPAWSEGHPLSHAANHVIAGMVRKVGGFTFQELNLTIEDIRDTGAVGADLSYDFINRPAYHHALATGDTEFLRLTLRTSLELGVEPVSLVHGLQNHDELTYELVHWATLHKDDLYPFRYQELTGGELAELIRSELVQALTEPAADFNLVFTTNGIACTTASLIAATQGHATLDSITEEDVPSIRDAHLLLAAFNAWQPGVFALSGWDLLGALTLPRTEVADLIADGDTRWVERGAHDLLGIAPETERSASGMPRARSLYGTLPEQLKRRDSFASRLRGLLRIRSRYGIATARQIDVPDVAHPGMLVLVHQLETLDDHGLPIVQLTVLNMTGDAVDGTVRSDALPLGATVVDASNEREVSVVDNLSSFPLRIGPYGARFLLLRRPEPDPAAG</sequence>
<reference evidence="2" key="1">
    <citation type="submission" date="2024-05" db="EMBL/GenBank/DDBJ databases">
        <title>The Natural Products Discovery Center: Release of the First 8490 Sequenced Strains for Exploring Actinobacteria Biosynthetic Diversity.</title>
        <authorList>
            <person name="Kalkreuter E."/>
            <person name="Kautsar S.A."/>
            <person name="Yang D."/>
            <person name="Bader C.D."/>
            <person name="Teijaro C.N."/>
            <person name="Fluegel L."/>
            <person name="Davis C.M."/>
            <person name="Simpson J.R."/>
            <person name="Lauterbach L."/>
            <person name="Steele A.D."/>
            <person name="Gui C."/>
            <person name="Meng S."/>
            <person name="Li G."/>
            <person name="Viehrig K."/>
            <person name="Ye F."/>
            <person name="Su P."/>
            <person name="Kiefer A.F."/>
            <person name="Nichols A."/>
            <person name="Cepeda A.J."/>
            <person name="Yan W."/>
            <person name="Fan B."/>
            <person name="Jiang Y."/>
            <person name="Adhikari A."/>
            <person name="Zheng C.-J."/>
            <person name="Schuster L."/>
            <person name="Cowan T.M."/>
            <person name="Smanski M.J."/>
            <person name="Chevrette M.G."/>
            <person name="de Carvalho L.P.S."/>
            <person name="Shen B."/>
        </authorList>
    </citation>
    <scope>NUCLEOTIDE SEQUENCE</scope>
    <source>
        <strain evidence="2">NPDC080035</strain>
    </source>
</reference>
<dbReference type="EC" id="5.4.99.16" evidence="2"/>
<dbReference type="Gene3D" id="3.20.20.80">
    <property type="entry name" value="Glycosidases"/>
    <property type="match status" value="2"/>
</dbReference>